<dbReference type="AlphaFoldDB" id="A0A8J2WS71"/>
<reference evidence="1" key="1">
    <citation type="submission" date="2021-11" db="EMBL/GenBank/DDBJ databases">
        <authorList>
            <consortium name="Genoscope - CEA"/>
            <person name="William W."/>
        </authorList>
    </citation>
    <scope>NUCLEOTIDE SEQUENCE</scope>
</reference>
<protein>
    <submittedName>
        <fullName evidence="1">Uncharacterized protein</fullName>
    </submittedName>
</protein>
<dbReference type="EMBL" id="CAKKNE010000001">
    <property type="protein sequence ID" value="CAH0365214.1"/>
    <property type="molecule type" value="Genomic_DNA"/>
</dbReference>
<evidence type="ECO:0000313" key="2">
    <source>
        <dbReference type="Proteomes" id="UP000789595"/>
    </source>
</evidence>
<evidence type="ECO:0000313" key="1">
    <source>
        <dbReference type="EMBL" id="CAH0365214.1"/>
    </source>
</evidence>
<gene>
    <name evidence="1" type="ORF">PECAL_1P16400</name>
</gene>
<name>A0A8J2WS71_9STRA</name>
<accession>A0A8J2WS71</accession>
<proteinExistence type="predicted"/>
<sequence length="106" mass="11788">CGGFAGRSLPAPRRRRVGESILFRISVAPTALSVVATTARWLTDAGGAHLLEEVRDEGRQVLGVRRRLSLHDDSCNALRRHRRAPISVRCDRQLNLCCVQHPRPQA</sequence>
<keyword evidence="2" id="KW-1185">Reference proteome</keyword>
<dbReference type="Proteomes" id="UP000789595">
    <property type="component" value="Unassembled WGS sequence"/>
</dbReference>
<comment type="caution">
    <text evidence="1">The sequence shown here is derived from an EMBL/GenBank/DDBJ whole genome shotgun (WGS) entry which is preliminary data.</text>
</comment>
<organism evidence="1 2">
    <name type="scientific">Pelagomonas calceolata</name>
    <dbReference type="NCBI Taxonomy" id="35677"/>
    <lineage>
        <taxon>Eukaryota</taxon>
        <taxon>Sar</taxon>
        <taxon>Stramenopiles</taxon>
        <taxon>Ochrophyta</taxon>
        <taxon>Pelagophyceae</taxon>
        <taxon>Pelagomonadales</taxon>
        <taxon>Pelagomonadaceae</taxon>
        <taxon>Pelagomonas</taxon>
    </lineage>
</organism>
<feature type="non-terminal residue" evidence="1">
    <location>
        <position position="1"/>
    </location>
</feature>
<feature type="non-terminal residue" evidence="1">
    <location>
        <position position="106"/>
    </location>
</feature>